<dbReference type="PROSITE" id="PS00759">
    <property type="entry name" value="ARGE_DAPE_CPG2_2"/>
    <property type="match status" value="1"/>
</dbReference>
<keyword evidence="10 15" id="KW-0220">Diaminopimelate biosynthesis</keyword>
<evidence type="ECO:0000256" key="2">
    <source>
        <dbReference type="ARBA" id="ARBA00006746"/>
    </source>
</evidence>
<feature type="binding site" evidence="15">
    <location>
        <position position="168"/>
    </location>
    <ligand>
        <name>Zn(2+)</name>
        <dbReference type="ChEBI" id="CHEBI:29105"/>
        <label>1</label>
    </ligand>
</feature>
<evidence type="ECO:0000256" key="10">
    <source>
        <dbReference type="ARBA" id="ARBA00022915"/>
    </source>
</evidence>
<dbReference type="GO" id="GO:0009014">
    <property type="term" value="F:succinyl-diaminopimelate desuccinylase activity"/>
    <property type="evidence" value="ECO:0007669"/>
    <property type="project" value="UniProtKB-EC"/>
</dbReference>
<feature type="binding site" evidence="15">
    <location>
        <position position="105"/>
    </location>
    <ligand>
        <name>Zn(2+)</name>
        <dbReference type="ChEBI" id="CHEBI:29105"/>
        <label>1</label>
    </ligand>
</feature>
<keyword evidence="11 15" id="KW-0457">Lysine biosynthesis</keyword>
<gene>
    <name evidence="15 17" type="primary">dapE</name>
    <name evidence="17" type="ORF">ACFOOR_04115</name>
</gene>
<dbReference type="SUPFAM" id="SSF55031">
    <property type="entry name" value="Bacterial exopeptidase dimerisation domain"/>
    <property type="match status" value="1"/>
</dbReference>
<keyword evidence="9 15" id="KW-0862">Zinc</keyword>
<dbReference type="InterPro" id="IPR002933">
    <property type="entry name" value="Peptidase_M20"/>
</dbReference>
<comment type="similarity">
    <text evidence="2 15">Belongs to the peptidase M20A family. DapE subfamily.</text>
</comment>
<accession>A0ABV6ZVA1</accession>
<feature type="binding site" evidence="15">
    <location>
        <position position="357"/>
    </location>
    <ligand>
        <name>Zn(2+)</name>
        <dbReference type="ChEBI" id="CHEBI:29105"/>
        <label>2</label>
    </ligand>
</feature>
<evidence type="ECO:0000256" key="12">
    <source>
        <dbReference type="ARBA" id="ARBA00023285"/>
    </source>
</evidence>
<evidence type="ECO:0000256" key="15">
    <source>
        <dbReference type="HAMAP-Rule" id="MF_01690"/>
    </source>
</evidence>
<dbReference type="RefSeq" id="WP_343165087.1">
    <property type="nucleotide sequence ID" value="NZ_JBHRSV010000002.1"/>
</dbReference>
<comment type="caution">
    <text evidence="17">The sequence shown here is derived from an EMBL/GenBank/DDBJ whole genome shotgun (WGS) entry which is preliminary data.</text>
</comment>
<dbReference type="PROSITE" id="PS00758">
    <property type="entry name" value="ARGE_DAPE_CPG2_1"/>
    <property type="match status" value="1"/>
</dbReference>
<sequence length="388" mass="41502">MSDAASLSDPIPLARDLIRAPSVTPKDEGALDRLQAALETLGFTCRRYPFGEVDNLYARRGTARPVIAFAGHTDVVPAGREAAWTNPPFEATVLDDMLWGRGAADMKGAIAAFTAAIARFDAAGGDSAGSIAFIITGDEEGPAINGTKPLLEALHAEGERFDHVIVGEPTNPHTIGDTIKIGRRGSLNGVITVTGRQGHVAYPEKAENPIPVMMDLLARLKARTLDNGAPHFQASNLEITSIDVGNTAHNVIPENATAKFNIRFNTAHRGDDLKRWIGDEAKAAGLGWTGRIALDLKVTGEAFLSTPDWFTDLLSDAVEAETGRRPARTTGGGTSDARFIKHYAAVCEFGLVGATMHQVDERVPVADVETLTRIYTRLLEGYLRGGRG</sequence>
<dbReference type="NCBIfam" id="TIGR01246">
    <property type="entry name" value="dapE_proteo"/>
    <property type="match status" value="1"/>
</dbReference>
<dbReference type="PANTHER" id="PTHR43808">
    <property type="entry name" value="ACETYLORNITHINE DEACETYLASE"/>
    <property type="match status" value="1"/>
</dbReference>
<feature type="active site" description="Proton acceptor" evidence="15">
    <location>
        <position position="139"/>
    </location>
</feature>
<feature type="binding site" evidence="15">
    <location>
        <position position="72"/>
    </location>
    <ligand>
        <name>Zn(2+)</name>
        <dbReference type="ChEBI" id="CHEBI:29105"/>
        <label>1</label>
    </ligand>
</feature>
<comment type="cofactor">
    <cofactor evidence="15">
        <name>Zn(2+)</name>
        <dbReference type="ChEBI" id="CHEBI:29105"/>
    </cofactor>
    <cofactor evidence="15">
        <name>Co(2+)</name>
        <dbReference type="ChEBI" id="CHEBI:48828"/>
    </cofactor>
    <text evidence="15">Binds 2 Zn(2+) or Co(2+) ions per subunit.</text>
</comment>
<evidence type="ECO:0000313" key="17">
    <source>
        <dbReference type="EMBL" id="MFC2925284.1"/>
    </source>
</evidence>
<dbReference type="EMBL" id="JBHRSV010000002">
    <property type="protein sequence ID" value="MFC2925284.1"/>
    <property type="molecule type" value="Genomic_DNA"/>
</dbReference>
<protein>
    <recommendedName>
        <fullName evidence="5 15">Succinyl-diaminopimelate desuccinylase</fullName>
        <shortName evidence="15">SDAP desuccinylase</shortName>
        <ecNumber evidence="4 15">3.5.1.18</ecNumber>
    </recommendedName>
    <alternativeName>
        <fullName evidence="13 15">N-succinyl-LL-2,6-diaminoheptanedioate amidohydrolase</fullName>
    </alternativeName>
</protein>
<keyword evidence="7 15" id="KW-0479">Metal-binding</keyword>
<evidence type="ECO:0000256" key="3">
    <source>
        <dbReference type="ARBA" id="ARBA00011738"/>
    </source>
</evidence>
<proteinExistence type="inferred from homology"/>
<dbReference type="Gene3D" id="3.30.70.360">
    <property type="match status" value="1"/>
</dbReference>
<feature type="domain" description="Peptidase M20 dimerisation" evidence="16">
    <location>
        <begin position="181"/>
        <end position="285"/>
    </location>
</feature>
<dbReference type="InterPro" id="IPR050072">
    <property type="entry name" value="Peptidase_M20A"/>
</dbReference>
<keyword evidence="12 15" id="KW-0170">Cobalt</keyword>
<comment type="subunit">
    <text evidence="3 15">Homodimer.</text>
</comment>
<dbReference type="SUPFAM" id="SSF53187">
    <property type="entry name" value="Zn-dependent exopeptidases"/>
    <property type="match status" value="1"/>
</dbReference>
<dbReference type="EC" id="3.5.1.18" evidence="4 15"/>
<evidence type="ECO:0000256" key="1">
    <source>
        <dbReference type="ARBA" id="ARBA00005130"/>
    </source>
</evidence>
<dbReference type="Pfam" id="PF07687">
    <property type="entry name" value="M20_dimer"/>
    <property type="match status" value="1"/>
</dbReference>
<keyword evidence="18" id="KW-1185">Reference proteome</keyword>
<feature type="binding site" evidence="15">
    <location>
        <position position="140"/>
    </location>
    <ligand>
        <name>Zn(2+)</name>
        <dbReference type="ChEBI" id="CHEBI:29105"/>
        <label>2</label>
    </ligand>
</feature>
<evidence type="ECO:0000259" key="16">
    <source>
        <dbReference type="Pfam" id="PF07687"/>
    </source>
</evidence>
<evidence type="ECO:0000256" key="9">
    <source>
        <dbReference type="ARBA" id="ARBA00022833"/>
    </source>
</evidence>
<comment type="function">
    <text evidence="15">Catalyzes the hydrolysis of N-succinyl-L,L-diaminopimelic acid (SDAP), forming succinate and LL-2,6-diaminopimelate (DAP), an intermediate involved in the bacterial biosynthesis of lysine and meso-diaminopimelic acid, an essential component of bacterial cell walls.</text>
</comment>
<comment type="catalytic activity">
    <reaction evidence="14 15">
        <text>N-succinyl-(2S,6S)-2,6-diaminopimelate + H2O = (2S,6S)-2,6-diaminopimelate + succinate</text>
        <dbReference type="Rhea" id="RHEA:22608"/>
        <dbReference type="ChEBI" id="CHEBI:15377"/>
        <dbReference type="ChEBI" id="CHEBI:30031"/>
        <dbReference type="ChEBI" id="CHEBI:57609"/>
        <dbReference type="ChEBI" id="CHEBI:58087"/>
        <dbReference type="EC" id="3.5.1.18"/>
    </reaction>
</comment>
<dbReference type="HAMAP" id="MF_01690">
    <property type="entry name" value="DapE"/>
    <property type="match status" value="1"/>
</dbReference>
<dbReference type="NCBIfam" id="NF009557">
    <property type="entry name" value="PRK13009.1"/>
    <property type="match status" value="1"/>
</dbReference>
<dbReference type="CDD" id="cd03891">
    <property type="entry name" value="M20_DapE_proteobac"/>
    <property type="match status" value="1"/>
</dbReference>
<dbReference type="InterPro" id="IPR001261">
    <property type="entry name" value="ArgE/DapE_CS"/>
</dbReference>
<name>A0ABV6ZVA1_9PROT</name>
<evidence type="ECO:0000256" key="13">
    <source>
        <dbReference type="ARBA" id="ARBA00031891"/>
    </source>
</evidence>
<evidence type="ECO:0000313" key="18">
    <source>
        <dbReference type="Proteomes" id="UP001595379"/>
    </source>
</evidence>
<feature type="binding site" evidence="15">
    <location>
        <position position="105"/>
    </location>
    <ligand>
        <name>Zn(2+)</name>
        <dbReference type="ChEBI" id="CHEBI:29105"/>
        <label>2</label>
    </ligand>
</feature>
<evidence type="ECO:0000256" key="4">
    <source>
        <dbReference type="ARBA" id="ARBA00011921"/>
    </source>
</evidence>
<dbReference type="InterPro" id="IPR011650">
    <property type="entry name" value="Peptidase_M20_dimer"/>
</dbReference>
<reference evidence="18" key="1">
    <citation type="journal article" date="2019" name="Int. J. Syst. Evol. Microbiol.">
        <title>The Global Catalogue of Microorganisms (GCM) 10K type strain sequencing project: providing services to taxonomists for standard genome sequencing and annotation.</title>
        <authorList>
            <consortium name="The Broad Institute Genomics Platform"/>
            <consortium name="The Broad Institute Genome Sequencing Center for Infectious Disease"/>
            <person name="Wu L."/>
            <person name="Ma J."/>
        </authorList>
    </citation>
    <scope>NUCLEOTIDE SEQUENCE [LARGE SCALE GENOMIC DNA]</scope>
    <source>
        <strain evidence="18">KCTC 52487</strain>
    </source>
</reference>
<comment type="pathway">
    <text evidence="1 15">Amino-acid biosynthesis; L-lysine biosynthesis via DAP pathway; LL-2,6-diaminopimelate from (S)-tetrahydrodipicolinate (succinylase route): step 3/3.</text>
</comment>
<evidence type="ECO:0000256" key="5">
    <source>
        <dbReference type="ARBA" id="ARBA00022391"/>
    </source>
</evidence>
<feature type="active site" evidence="15">
    <location>
        <position position="74"/>
    </location>
</feature>
<keyword evidence="6 15" id="KW-0028">Amino-acid biosynthesis</keyword>
<evidence type="ECO:0000256" key="7">
    <source>
        <dbReference type="ARBA" id="ARBA00022723"/>
    </source>
</evidence>
<keyword evidence="8 15" id="KW-0378">Hydrolase</keyword>
<evidence type="ECO:0000256" key="6">
    <source>
        <dbReference type="ARBA" id="ARBA00022605"/>
    </source>
</evidence>
<dbReference type="Pfam" id="PF01546">
    <property type="entry name" value="Peptidase_M20"/>
    <property type="match status" value="1"/>
</dbReference>
<evidence type="ECO:0000256" key="14">
    <source>
        <dbReference type="ARBA" id="ARBA00051301"/>
    </source>
</evidence>
<dbReference type="InterPro" id="IPR036264">
    <property type="entry name" value="Bact_exopeptidase_dim_dom"/>
</dbReference>
<evidence type="ECO:0000256" key="11">
    <source>
        <dbReference type="ARBA" id="ARBA00023154"/>
    </source>
</evidence>
<evidence type="ECO:0000256" key="8">
    <source>
        <dbReference type="ARBA" id="ARBA00022801"/>
    </source>
</evidence>
<dbReference type="Gene3D" id="3.40.630.10">
    <property type="entry name" value="Zn peptidases"/>
    <property type="match status" value="1"/>
</dbReference>
<dbReference type="PANTHER" id="PTHR43808:SF31">
    <property type="entry name" value="N-ACETYL-L-CITRULLINE DEACETYLASE"/>
    <property type="match status" value="1"/>
</dbReference>
<dbReference type="InterPro" id="IPR005941">
    <property type="entry name" value="DapE_proteobac"/>
</dbReference>
<organism evidence="17 18">
    <name type="scientific">Hyphobacterium vulgare</name>
    <dbReference type="NCBI Taxonomy" id="1736751"/>
    <lineage>
        <taxon>Bacteria</taxon>
        <taxon>Pseudomonadati</taxon>
        <taxon>Pseudomonadota</taxon>
        <taxon>Alphaproteobacteria</taxon>
        <taxon>Maricaulales</taxon>
        <taxon>Maricaulaceae</taxon>
        <taxon>Hyphobacterium</taxon>
    </lineage>
</organism>
<dbReference type="Proteomes" id="UP001595379">
    <property type="component" value="Unassembled WGS sequence"/>
</dbReference>